<dbReference type="SUPFAM" id="SSF53098">
    <property type="entry name" value="Ribonuclease H-like"/>
    <property type="match status" value="1"/>
</dbReference>
<dbReference type="NCBIfam" id="NF033516">
    <property type="entry name" value="transpos_IS3"/>
    <property type="match status" value="1"/>
</dbReference>
<dbReference type="Proteomes" id="UP000293347">
    <property type="component" value="Unassembled WGS sequence"/>
</dbReference>
<dbReference type="PROSITE" id="PS50994">
    <property type="entry name" value="INTEGRASE"/>
    <property type="match status" value="1"/>
</dbReference>
<evidence type="ECO:0000259" key="1">
    <source>
        <dbReference type="PROSITE" id="PS50994"/>
    </source>
</evidence>
<comment type="caution">
    <text evidence="2">The sequence shown here is derived from an EMBL/GenBank/DDBJ whole genome shotgun (WGS) entry which is preliminary data.</text>
</comment>
<evidence type="ECO:0000313" key="3">
    <source>
        <dbReference type="Proteomes" id="UP000293347"/>
    </source>
</evidence>
<dbReference type="GO" id="GO:0003676">
    <property type="term" value="F:nucleic acid binding"/>
    <property type="evidence" value="ECO:0007669"/>
    <property type="project" value="InterPro"/>
</dbReference>
<organism evidence="2 3">
    <name type="scientific">Pedobacter psychroterrae</name>
    <dbReference type="NCBI Taxonomy" id="2530453"/>
    <lineage>
        <taxon>Bacteria</taxon>
        <taxon>Pseudomonadati</taxon>
        <taxon>Bacteroidota</taxon>
        <taxon>Sphingobacteriia</taxon>
        <taxon>Sphingobacteriales</taxon>
        <taxon>Sphingobacteriaceae</taxon>
        <taxon>Pedobacter</taxon>
    </lineage>
</organism>
<dbReference type="InterPro" id="IPR012337">
    <property type="entry name" value="RNaseH-like_sf"/>
</dbReference>
<dbReference type="AlphaFoldDB" id="A0A4R0NRZ7"/>
<dbReference type="EMBL" id="SJSL01000001">
    <property type="protein sequence ID" value="TCD03950.1"/>
    <property type="molecule type" value="Genomic_DNA"/>
</dbReference>
<dbReference type="PANTHER" id="PTHR46889">
    <property type="entry name" value="TRANSPOSASE INSF FOR INSERTION SEQUENCE IS3B-RELATED"/>
    <property type="match status" value="1"/>
</dbReference>
<evidence type="ECO:0000313" key="2">
    <source>
        <dbReference type="EMBL" id="TCD03950.1"/>
    </source>
</evidence>
<name>A0A4R0NRZ7_9SPHI</name>
<keyword evidence="3" id="KW-1185">Reference proteome</keyword>
<proteinExistence type="predicted"/>
<dbReference type="InterPro" id="IPR050900">
    <property type="entry name" value="Transposase_IS3/IS150/IS904"/>
</dbReference>
<feature type="domain" description="Integrase catalytic" evidence="1">
    <location>
        <begin position="25"/>
        <end position="191"/>
    </location>
</feature>
<sequence length="209" mass="24366">MYPKKRYVTTTMSFHHYRKWPDMINRTSPIMAEQVWVSDITYLRTGKGFIYLFLITDAYSRKIVGYHLSQSLKASGCISALKKAIGARKYKKRPLIHHSDRGIQYCCDEYVQILQRNHIAISMTQSGSPYDNAVAERVNGILKTEFGLYDTFQSYSKAVGPVCKAIEKYNNVRPHMSCEMMTPDKRHNQEFSQYQKNSVRAYLYDENLM</sequence>
<dbReference type="GO" id="GO:0015074">
    <property type="term" value="P:DNA integration"/>
    <property type="evidence" value="ECO:0007669"/>
    <property type="project" value="InterPro"/>
</dbReference>
<dbReference type="InterPro" id="IPR036397">
    <property type="entry name" value="RNaseH_sf"/>
</dbReference>
<accession>A0A4R0NRZ7</accession>
<dbReference type="Gene3D" id="3.30.420.10">
    <property type="entry name" value="Ribonuclease H-like superfamily/Ribonuclease H"/>
    <property type="match status" value="1"/>
</dbReference>
<dbReference type="InterPro" id="IPR048020">
    <property type="entry name" value="Transpos_IS3"/>
</dbReference>
<protein>
    <submittedName>
        <fullName evidence="2">IS3 family transposase</fullName>
    </submittedName>
</protein>
<gene>
    <name evidence="2" type="ORF">EZ437_08370</name>
</gene>
<dbReference type="Pfam" id="PF00665">
    <property type="entry name" value="rve"/>
    <property type="match status" value="1"/>
</dbReference>
<dbReference type="InterPro" id="IPR001584">
    <property type="entry name" value="Integrase_cat-core"/>
</dbReference>
<dbReference type="OrthoDB" id="9815231at2"/>
<reference evidence="2 3" key="1">
    <citation type="submission" date="2019-02" db="EMBL/GenBank/DDBJ databases">
        <title>Pedobacter sp. RP-1-14 sp. nov., isolated from Arctic soil.</title>
        <authorList>
            <person name="Dahal R.H."/>
        </authorList>
    </citation>
    <scope>NUCLEOTIDE SEQUENCE [LARGE SCALE GENOMIC DNA]</scope>
    <source>
        <strain evidence="2 3">RP-1-14</strain>
    </source>
</reference>
<dbReference type="PANTHER" id="PTHR46889:SF5">
    <property type="entry name" value="INTEGRASE PROTEIN"/>
    <property type="match status" value="1"/>
</dbReference>